<dbReference type="Proteomes" id="UP000325289">
    <property type="component" value="Unassembled WGS sequence"/>
</dbReference>
<evidence type="ECO:0000313" key="2">
    <source>
        <dbReference type="EMBL" id="SFE88773.1"/>
    </source>
</evidence>
<gene>
    <name evidence="2" type="ORF">SAMN04515678_1216</name>
</gene>
<sequence length="91" mass="10432">MPRSLDISRLQQFERAGGAARHETPQDQRADSPVSEAAAERWPSREPVRDGQISIKAPIDVISRFRKLCKDDRRTYADMLSILMDAYENRS</sequence>
<reference evidence="2 3" key="1">
    <citation type="submission" date="2016-10" db="EMBL/GenBank/DDBJ databases">
        <authorList>
            <person name="Varghese N."/>
            <person name="Submissions S."/>
        </authorList>
    </citation>
    <scope>NUCLEOTIDE SEQUENCE [LARGE SCALE GENOMIC DNA]</scope>
    <source>
        <strain evidence="3">YIM D21,KCTC 23444,ACCC 10710</strain>
    </source>
</reference>
<name>A0A1I2E7U6_9RHOB</name>
<feature type="compositionally biased region" description="Basic and acidic residues" evidence="1">
    <location>
        <begin position="38"/>
        <end position="49"/>
    </location>
</feature>
<dbReference type="AlphaFoldDB" id="A0A1I2E7U6"/>
<evidence type="ECO:0000256" key="1">
    <source>
        <dbReference type="SAM" id="MobiDB-lite"/>
    </source>
</evidence>
<dbReference type="EMBL" id="FOMS01000021">
    <property type="protein sequence ID" value="SFE88773.1"/>
    <property type="molecule type" value="Genomic_DNA"/>
</dbReference>
<dbReference type="OrthoDB" id="7925850at2"/>
<feature type="region of interest" description="Disordered" evidence="1">
    <location>
        <begin position="15"/>
        <end position="50"/>
    </location>
</feature>
<protein>
    <submittedName>
        <fullName evidence="2">Uncharacterized protein</fullName>
    </submittedName>
</protein>
<proteinExistence type="predicted"/>
<feature type="compositionally biased region" description="Basic and acidic residues" evidence="1">
    <location>
        <begin position="20"/>
        <end position="30"/>
    </location>
</feature>
<accession>A0A1I2E7U6</accession>
<evidence type="ECO:0000313" key="3">
    <source>
        <dbReference type="Proteomes" id="UP000325289"/>
    </source>
</evidence>
<organism evidence="2 3">
    <name type="scientific">Roseivivax sediminis</name>
    <dbReference type="NCBI Taxonomy" id="936889"/>
    <lineage>
        <taxon>Bacteria</taxon>
        <taxon>Pseudomonadati</taxon>
        <taxon>Pseudomonadota</taxon>
        <taxon>Alphaproteobacteria</taxon>
        <taxon>Rhodobacterales</taxon>
        <taxon>Roseobacteraceae</taxon>
        <taxon>Roseivivax</taxon>
    </lineage>
</organism>
<dbReference type="RefSeq" id="WP_149758735.1">
    <property type="nucleotide sequence ID" value="NZ_FOMS01000021.1"/>
</dbReference>
<keyword evidence="3" id="KW-1185">Reference proteome</keyword>